<feature type="signal peptide" evidence="1">
    <location>
        <begin position="1"/>
        <end position="26"/>
    </location>
</feature>
<keyword evidence="3" id="KW-1185">Reference proteome</keyword>
<reference evidence="3" key="1">
    <citation type="journal article" date="2019" name="Int. J. Syst. Evol. Microbiol.">
        <title>The Global Catalogue of Microorganisms (GCM) 10K type strain sequencing project: providing services to taxonomists for standard genome sequencing and annotation.</title>
        <authorList>
            <consortium name="The Broad Institute Genomics Platform"/>
            <consortium name="The Broad Institute Genome Sequencing Center for Infectious Disease"/>
            <person name="Wu L."/>
            <person name="Ma J."/>
        </authorList>
    </citation>
    <scope>NUCLEOTIDE SEQUENCE [LARGE SCALE GENOMIC DNA]</scope>
    <source>
        <strain evidence="3">KCTC 52039</strain>
    </source>
</reference>
<dbReference type="Pfam" id="PF06764">
    <property type="entry name" value="DUF1223"/>
    <property type="match status" value="1"/>
</dbReference>
<dbReference type="PANTHER" id="PTHR36057">
    <property type="match status" value="1"/>
</dbReference>
<dbReference type="EMBL" id="JBHRTO010000001">
    <property type="protein sequence ID" value="MFC3180040.1"/>
    <property type="molecule type" value="Genomic_DNA"/>
</dbReference>
<protein>
    <submittedName>
        <fullName evidence="2">DUF1223 domain-containing protein</fullName>
    </submittedName>
</protein>
<proteinExistence type="predicted"/>
<keyword evidence="1" id="KW-0732">Signal</keyword>
<dbReference type="Proteomes" id="UP001595547">
    <property type="component" value="Unassembled WGS sequence"/>
</dbReference>
<evidence type="ECO:0000256" key="1">
    <source>
        <dbReference type="SAM" id="SignalP"/>
    </source>
</evidence>
<gene>
    <name evidence="2" type="ORF">ACFOGH_03470</name>
</gene>
<feature type="chain" id="PRO_5045730494" evidence="1">
    <location>
        <begin position="27"/>
        <end position="240"/>
    </location>
</feature>
<dbReference type="RefSeq" id="WP_380071668.1">
    <property type="nucleotide sequence ID" value="NZ_JBHRTO010000001.1"/>
</dbReference>
<evidence type="ECO:0000313" key="2">
    <source>
        <dbReference type="EMBL" id="MFC3180040.1"/>
    </source>
</evidence>
<sequence length="240" mass="25235">MSHHLFSTARLGVIGGLVLCASAAMAESEQGVVVELYTSQGCSSCPPADELMAKLAQTPGVIGLSLHVDYWDYIGWTDTFGQPGFTERQKAYAHAAGEKMIYTPQMIVAGNARVAGNQPRAVAQALAAVQPSPVVLSLNRKGTDLLITATATQALANPVAVQLVHYTDRAEVEIERGENSGLKVAYNNIVTAWQKVGDWSGVEPLQMVTPAGSGPVVVILQSRASDGVGPAQIIAAARLK</sequence>
<name>A0ABV7IUW0_9RHOB</name>
<comment type="caution">
    <text evidence="2">The sequence shown here is derived from an EMBL/GenBank/DDBJ whole genome shotgun (WGS) entry which is preliminary data.</text>
</comment>
<dbReference type="PANTHER" id="PTHR36057:SF1">
    <property type="entry name" value="LIPOPROTEIN LIPID ATTACHMENT SITE-LIKE PROTEIN, PUTATIVE (DUF1223)-RELATED"/>
    <property type="match status" value="1"/>
</dbReference>
<dbReference type="InterPro" id="IPR010634">
    <property type="entry name" value="DUF1223"/>
</dbReference>
<dbReference type="SUPFAM" id="SSF52833">
    <property type="entry name" value="Thioredoxin-like"/>
    <property type="match status" value="1"/>
</dbReference>
<accession>A0ABV7IUW0</accession>
<evidence type="ECO:0000313" key="3">
    <source>
        <dbReference type="Proteomes" id="UP001595547"/>
    </source>
</evidence>
<dbReference type="InterPro" id="IPR036249">
    <property type="entry name" value="Thioredoxin-like_sf"/>
</dbReference>
<organism evidence="2 3">
    <name type="scientific">Cypionkella sinensis</name>
    <dbReference type="NCBI Taxonomy" id="1756043"/>
    <lineage>
        <taxon>Bacteria</taxon>
        <taxon>Pseudomonadati</taxon>
        <taxon>Pseudomonadota</taxon>
        <taxon>Alphaproteobacteria</taxon>
        <taxon>Rhodobacterales</taxon>
        <taxon>Paracoccaceae</taxon>
        <taxon>Cypionkella</taxon>
    </lineage>
</organism>